<reference evidence="4 5" key="1">
    <citation type="journal article" date="2016" name="Nat. Commun.">
        <title>Thousands of microbial genomes shed light on interconnected biogeochemical processes in an aquifer system.</title>
        <authorList>
            <person name="Anantharaman K."/>
            <person name="Brown C.T."/>
            <person name="Hug L.A."/>
            <person name="Sharon I."/>
            <person name="Castelle C.J."/>
            <person name="Probst A.J."/>
            <person name="Thomas B.C."/>
            <person name="Singh A."/>
            <person name="Wilkins M.J."/>
            <person name="Karaoz U."/>
            <person name="Brodie E.L."/>
            <person name="Williams K.H."/>
            <person name="Hubbard S.S."/>
            <person name="Banfield J.F."/>
        </authorList>
    </citation>
    <scope>NUCLEOTIDE SEQUENCE [LARGE SCALE GENOMIC DNA]</scope>
</reference>
<name>A0A1G2FW02_9BACT</name>
<dbReference type="PANTHER" id="PTHR43750">
    <property type="entry name" value="UDP-GLUCOSE 6-DEHYDROGENASE TUAD"/>
    <property type="match status" value="1"/>
</dbReference>
<accession>A0A1G2FW02</accession>
<dbReference type="AlphaFoldDB" id="A0A1G2FW02"/>
<dbReference type="GO" id="GO:0016616">
    <property type="term" value="F:oxidoreductase activity, acting on the CH-OH group of donors, NAD or NADP as acceptor"/>
    <property type="evidence" value="ECO:0007669"/>
    <property type="project" value="InterPro"/>
</dbReference>
<sequence>MNDQQSQKQINHKIGIIGIGMVGKPLERYFREVKGLKRGEDLFLYDINHKKFYTDDVNRADIVFATVPTPNGLNGDYNLSAVESVVGMMQGNKIVVVKSTVPPGTTERLQNEYPQHKILFNPEFLTESQAWSDMIKPDRQIVGFTDKSIDAAHVVLRLLPMAPFMSPWGSGYNKHMLTATEAELAKLFGNAFFSWKVTFVNHLADTCEKLSADYENVRKALGADYRIGMSHTDINHGNYRGFGGYCLPKDLDGLIAFLERIGMDKELFDTIRKRNNELLKRQGLEIGHVNSHIDVDDPL</sequence>
<evidence type="ECO:0008006" key="6">
    <source>
        <dbReference type="Google" id="ProtNLM"/>
    </source>
</evidence>
<dbReference type="SUPFAM" id="SSF48179">
    <property type="entry name" value="6-phosphogluconate dehydrogenase C-terminal domain-like"/>
    <property type="match status" value="1"/>
</dbReference>
<evidence type="ECO:0000256" key="1">
    <source>
        <dbReference type="ARBA" id="ARBA00006601"/>
    </source>
</evidence>
<feature type="domain" description="UDP-glucose/GDP-mannose dehydrogenase dimerisation" evidence="2">
    <location>
        <begin position="181"/>
        <end position="276"/>
    </location>
</feature>
<dbReference type="Gene3D" id="1.10.1040.10">
    <property type="entry name" value="N-(1-d-carboxylethyl)-l-norvaline Dehydrogenase, domain 2"/>
    <property type="match status" value="1"/>
</dbReference>
<dbReference type="InterPro" id="IPR001732">
    <property type="entry name" value="UDP-Glc/GDP-Man_DH_N"/>
</dbReference>
<dbReference type="Pfam" id="PF00984">
    <property type="entry name" value="UDPG_MGDP_dh"/>
    <property type="match status" value="1"/>
</dbReference>
<protein>
    <recommendedName>
        <fullName evidence="6">UDP-glucose/GDP-mannose dehydrogenase dimerisation domain-containing protein</fullName>
    </recommendedName>
</protein>
<dbReference type="GO" id="GO:0051287">
    <property type="term" value="F:NAD binding"/>
    <property type="evidence" value="ECO:0007669"/>
    <property type="project" value="InterPro"/>
</dbReference>
<dbReference type="EMBL" id="MHNI01000019">
    <property type="protein sequence ID" value="OGZ42245.1"/>
    <property type="molecule type" value="Genomic_DNA"/>
</dbReference>
<feature type="domain" description="UDP-glucose/GDP-mannose dehydrogenase N-terminal" evidence="3">
    <location>
        <begin position="53"/>
        <end position="150"/>
    </location>
</feature>
<gene>
    <name evidence="4" type="ORF">A2W41_00875</name>
</gene>
<evidence type="ECO:0000313" key="5">
    <source>
        <dbReference type="Proteomes" id="UP000176700"/>
    </source>
</evidence>
<evidence type="ECO:0000259" key="2">
    <source>
        <dbReference type="Pfam" id="PF00984"/>
    </source>
</evidence>
<dbReference type="InterPro" id="IPR014026">
    <property type="entry name" value="UDP-Glc/GDP-Man_DH_dimer"/>
</dbReference>
<dbReference type="PANTHER" id="PTHR43750:SF3">
    <property type="entry name" value="UDP-GLUCOSE 6-DEHYDROGENASE TUAD"/>
    <property type="match status" value="1"/>
</dbReference>
<dbReference type="Pfam" id="PF03721">
    <property type="entry name" value="UDPG_MGDP_dh_N"/>
    <property type="match status" value="1"/>
</dbReference>
<dbReference type="InterPro" id="IPR008927">
    <property type="entry name" value="6-PGluconate_DH-like_C_sf"/>
</dbReference>
<comment type="similarity">
    <text evidence="1">Belongs to the UDP-glucose/GDP-mannose dehydrogenase family.</text>
</comment>
<dbReference type="SUPFAM" id="SSF51735">
    <property type="entry name" value="NAD(P)-binding Rossmann-fold domains"/>
    <property type="match status" value="1"/>
</dbReference>
<comment type="caution">
    <text evidence="4">The sequence shown here is derived from an EMBL/GenBank/DDBJ whole genome shotgun (WGS) entry which is preliminary data.</text>
</comment>
<dbReference type="InterPro" id="IPR036291">
    <property type="entry name" value="NAD(P)-bd_dom_sf"/>
</dbReference>
<dbReference type="InterPro" id="IPR013328">
    <property type="entry name" value="6PGD_dom2"/>
</dbReference>
<dbReference type="Gene3D" id="3.40.50.720">
    <property type="entry name" value="NAD(P)-binding Rossmann-like Domain"/>
    <property type="match status" value="1"/>
</dbReference>
<organism evidence="4 5">
    <name type="scientific">Candidatus Ryanbacteria bacterium RIFCSPHIGHO2_01_45_13</name>
    <dbReference type="NCBI Taxonomy" id="1802112"/>
    <lineage>
        <taxon>Bacteria</taxon>
        <taxon>Candidatus Ryaniibacteriota</taxon>
    </lineage>
</organism>
<dbReference type="Proteomes" id="UP000176700">
    <property type="component" value="Unassembled WGS sequence"/>
</dbReference>
<evidence type="ECO:0000313" key="4">
    <source>
        <dbReference type="EMBL" id="OGZ42245.1"/>
    </source>
</evidence>
<evidence type="ECO:0000259" key="3">
    <source>
        <dbReference type="Pfam" id="PF03721"/>
    </source>
</evidence>
<proteinExistence type="inferred from homology"/>